<gene>
    <name evidence="10" type="ORF">GURASL_19060</name>
</gene>
<dbReference type="Pfam" id="PF00512">
    <property type="entry name" value="HisKA"/>
    <property type="match status" value="1"/>
</dbReference>
<dbReference type="PROSITE" id="PS50113">
    <property type="entry name" value="PAC"/>
    <property type="match status" value="2"/>
</dbReference>
<dbReference type="SUPFAM" id="SSF55781">
    <property type="entry name" value="GAF domain-like"/>
    <property type="match status" value="1"/>
</dbReference>
<dbReference type="PROSITE" id="PS50112">
    <property type="entry name" value="PAS"/>
    <property type="match status" value="1"/>
</dbReference>
<dbReference type="Pfam" id="PF13426">
    <property type="entry name" value="PAS_9"/>
    <property type="match status" value="1"/>
</dbReference>
<dbReference type="PROSITE" id="PS50109">
    <property type="entry name" value="HIS_KIN"/>
    <property type="match status" value="1"/>
</dbReference>
<dbReference type="InterPro" id="IPR013655">
    <property type="entry name" value="PAS_fold_3"/>
</dbReference>
<reference evidence="10 11" key="1">
    <citation type="submission" date="2022-12" db="EMBL/GenBank/DDBJ databases">
        <title>Polyphasic characterization of Geotalea uranireducens NIT-SL11 newly isolated from a complex of sewage sludge and microbially reduced graphene oxide.</title>
        <authorList>
            <person name="Xie L."/>
            <person name="Yoshida N."/>
            <person name="Meng L."/>
        </authorList>
    </citation>
    <scope>NUCLEOTIDE SEQUENCE [LARGE SCALE GENOMIC DNA]</scope>
    <source>
        <strain evidence="10 11">NIT-SL11</strain>
    </source>
</reference>
<dbReference type="InterPro" id="IPR050351">
    <property type="entry name" value="BphY/WalK/GraS-like"/>
</dbReference>
<comment type="catalytic activity">
    <reaction evidence="1">
        <text>ATP + protein L-histidine = ADP + protein N-phospho-L-histidine.</text>
        <dbReference type="EC" id="2.7.13.3"/>
    </reaction>
</comment>
<dbReference type="SMART" id="SM00065">
    <property type="entry name" value="GAF"/>
    <property type="match status" value="1"/>
</dbReference>
<dbReference type="SMART" id="SM00086">
    <property type="entry name" value="PAC"/>
    <property type="match status" value="2"/>
</dbReference>
<evidence type="ECO:0000256" key="2">
    <source>
        <dbReference type="ARBA" id="ARBA00012438"/>
    </source>
</evidence>
<dbReference type="PRINTS" id="PR00344">
    <property type="entry name" value="BCTRLSENSOR"/>
</dbReference>
<feature type="domain" description="PAC" evidence="9">
    <location>
        <begin position="411"/>
        <end position="463"/>
    </location>
</feature>
<dbReference type="Pfam" id="PF08447">
    <property type="entry name" value="PAS_3"/>
    <property type="match status" value="1"/>
</dbReference>
<dbReference type="Proteomes" id="UP001317705">
    <property type="component" value="Chromosome"/>
</dbReference>
<dbReference type="Gene3D" id="3.30.450.20">
    <property type="entry name" value="PAS domain"/>
    <property type="match status" value="2"/>
</dbReference>
<dbReference type="CDD" id="cd00082">
    <property type="entry name" value="HisKA"/>
    <property type="match status" value="1"/>
</dbReference>
<dbReference type="InterPro" id="IPR036097">
    <property type="entry name" value="HisK_dim/P_sf"/>
</dbReference>
<dbReference type="EMBL" id="AP027151">
    <property type="protein sequence ID" value="BDV42983.1"/>
    <property type="molecule type" value="Genomic_DNA"/>
</dbReference>
<evidence type="ECO:0000259" key="9">
    <source>
        <dbReference type="PROSITE" id="PS50113"/>
    </source>
</evidence>
<dbReference type="InterPro" id="IPR029016">
    <property type="entry name" value="GAF-like_dom_sf"/>
</dbReference>
<evidence type="ECO:0000256" key="3">
    <source>
        <dbReference type="ARBA" id="ARBA00022553"/>
    </source>
</evidence>
<feature type="domain" description="PAC" evidence="9">
    <location>
        <begin position="103"/>
        <end position="154"/>
    </location>
</feature>
<dbReference type="Gene3D" id="1.10.287.130">
    <property type="match status" value="1"/>
</dbReference>
<dbReference type="PANTHER" id="PTHR42878:SF15">
    <property type="entry name" value="BACTERIOPHYTOCHROME"/>
    <property type="match status" value="1"/>
</dbReference>
<dbReference type="SUPFAM" id="SSF55785">
    <property type="entry name" value="PYP-like sensor domain (PAS domain)"/>
    <property type="match status" value="2"/>
</dbReference>
<dbReference type="Pfam" id="PF02518">
    <property type="entry name" value="HATPase_c"/>
    <property type="match status" value="1"/>
</dbReference>
<evidence type="ECO:0000259" key="7">
    <source>
        <dbReference type="PROSITE" id="PS50109"/>
    </source>
</evidence>
<dbReference type="SMART" id="SM00388">
    <property type="entry name" value="HisKA"/>
    <property type="match status" value="1"/>
</dbReference>
<dbReference type="SUPFAM" id="SSF47384">
    <property type="entry name" value="Homodimeric domain of signal transducing histidine kinase"/>
    <property type="match status" value="1"/>
</dbReference>
<evidence type="ECO:0000256" key="4">
    <source>
        <dbReference type="ARBA" id="ARBA00022679"/>
    </source>
</evidence>
<proteinExistence type="predicted"/>
<keyword evidence="5" id="KW-0418">Kinase</keyword>
<dbReference type="NCBIfam" id="TIGR00229">
    <property type="entry name" value="sensory_box"/>
    <property type="match status" value="2"/>
</dbReference>
<dbReference type="CDD" id="cd00130">
    <property type="entry name" value="PAS"/>
    <property type="match status" value="1"/>
</dbReference>
<dbReference type="InterPro" id="IPR001610">
    <property type="entry name" value="PAC"/>
</dbReference>
<dbReference type="InterPro" id="IPR000014">
    <property type="entry name" value="PAS"/>
</dbReference>
<evidence type="ECO:0000259" key="8">
    <source>
        <dbReference type="PROSITE" id="PS50112"/>
    </source>
</evidence>
<dbReference type="SMART" id="SM00387">
    <property type="entry name" value="HATPase_c"/>
    <property type="match status" value="1"/>
</dbReference>
<evidence type="ECO:0000256" key="5">
    <source>
        <dbReference type="ARBA" id="ARBA00022777"/>
    </source>
</evidence>
<evidence type="ECO:0000313" key="11">
    <source>
        <dbReference type="Proteomes" id="UP001317705"/>
    </source>
</evidence>
<keyword evidence="11" id="KW-1185">Reference proteome</keyword>
<name>A0ABN6VRJ4_9BACT</name>
<accession>A0ABN6VRJ4</accession>
<dbReference type="InterPro" id="IPR004358">
    <property type="entry name" value="Sig_transdc_His_kin-like_C"/>
</dbReference>
<dbReference type="Gene3D" id="3.30.565.10">
    <property type="entry name" value="Histidine kinase-like ATPase, C-terminal domain"/>
    <property type="match status" value="1"/>
</dbReference>
<dbReference type="Gene3D" id="3.30.450.40">
    <property type="match status" value="1"/>
</dbReference>
<dbReference type="Pfam" id="PF13185">
    <property type="entry name" value="GAF_2"/>
    <property type="match status" value="1"/>
</dbReference>
<feature type="domain" description="PAS" evidence="8">
    <location>
        <begin position="336"/>
        <end position="407"/>
    </location>
</feature>
<dbReference type="InterPro" id="IPR035965">
    <property type="entry name" value="PAS-like_dom_sf"/>
</dbReference>
<protein>
    <recommendedName>
        <fullName evidence="2">histidine kinase</fullName>
        <ecNumber evidence="2">2.7.13.3</ecNumber>
    </recommendedName>
</protein>
<dbReference type="InterPro" id="IPR000700">
    <property type="entry name" value="PAS-assoc_C"/>
</dbReference>
<sequence length="696" mass="77405">MRDEPEIKAGEPAPAETDRLLKNEQLLRFLGDNLPDSYIYQYTREADGTPRFIYLSAGVERLTGVAAVVALADAGALLSQVDPEQWADYAAAEAASARDLTGFAMDLRTCRADGVWRWMQLRSSPLRDADGRVVWSGVVSDITERKAHERELERLNRLYAALSHVNQAIVRIRSRDELFREVTRALVESGGFKMVWIGLRNPVSEQVELAASQGDDTGYLASIRVFADDRVEGRGPTGTAVREGRPYVCNDFLNDPRTFPWREAAARAGWRSSAGFPIRQGGAVCGALTVYDREVAFFGDREVTLLAEAAGDISFGLDNLAREDLRVRTETALRLSEEKYRDIFDNAPVGIFQSSVAGRFLRVNPACAAIYGYDSPAELIRAISDISAQLFVDPDQRDEILRAVRETDAFVRREIGYRRKDGSPFVANLMMRAVRDTAGAIAFLEGFVEDITDRKRVEREMQEFNAELERRVRERTADLEAFSYSVSHDLRGPLAAVDGFTLAVLDDYGDRLDDTAQEYLGRVRRASKRMAQIIDSLLQLAKLNRATITREQVDLSALAEGIAEGLAQMAPERTVRFTIARGVTVNGDRRLLRQVMENLLGNAWKYTSHTTAAIIEFGVADQGGRPVYFVSDNGAGFEMSGADKLFRPFQRLHGESEFAGTGIGLTIVQRIVQLHGGTVWAEGERDRGARFSFTLG</sequence>
<feature type="domain" description="Histidine kinase" evidence="7">
    <location>
        <begin position="485"/>
        <end position="696"/>
    </location>
</feature>
<keyword evidence="3" id="KW-0597">Phosphoprotein</keyword>
<dbReference type="SUPFAM" id="SSF55874">
    <property type="entry name" value="ATPase domain of HSP90 chaperone/DNA topoisomerase II/histidine kinase"/>
    <property type="match status" value="1"/>
</dbReference>
<dbReference type="InterPro" id="IPR003594">
    <property type="entry name" value="HATPase_dom"/>
</dbReference>
<dbReference type="InterPro" id="IPR036890">
    <property type="entry name" value="HATPase_C_sf"/>
</dbReference>
<dbReference type="EC" id="2.7.13.3" evidence="2"/>
<evidence type="ECO:0000256" key="1">
    <source>
        <dbReference type="ARBA" id="ARBA00000085"/>
    </source>
</evidence>
<dbReference type="InterPro" id="IPR005467">
    <property type="entry name" value="His_kinase_dom"/>
</dbReference>
<dbReference type="SMART" id="SM00091">
    <property type="entry name" value="PAS"/>
    <property type="match status" value="1"/>
</dbReference>
<organism evidence="10 11">
    <name type="scientific">Geotalea uraniireducens</name>
    <dbReference type="NCBI Taxonomy" id="351604"/>
    <lineage>
        <taxon>Bacteria</taxon>
        <taxon>Pseudomonadati</taxon>
        <taxon>Thermodesulfobacteriota</taxon>
        <taxon>Desulfuromonadia</taxon>
        <taxon>Geobacterales</taxon>
        <taxon>Geobacteraceae</taxon>
        <taxon>Geotalea</taxon>
    </lineage>
</organism>
<dbReference type="PANTHER" id="PTHR42878">
    <property type="entry name" value="TWO-COMPONENT HISTIDINE KINASE"/>
    <property type="match status" value="1"/>
</dbReference>
<dbReference type="InterPro" id="IPR003661">
    <property type="entry name" value="HisK_dim/P_dom"/>
</dbReference>
<evidence type="ECO:0000256" key="6">
    <source>
        <dbReference type="ARBA" id="ARBA00023136"/>
    </source>
</evidence>
<dbReference type="InterPro" id="IPR003018">
    <property type="entry name" value="GAF"/>
</dbReference>
<evidence type="ECO:0000313" key="10">
    <source>
        <dbReference type="EMBL" id="BDV42983.1"/>
    </source>
</evidence>
<keyword evidence="4" id="KW-0808">Transferase</keyword>
<dbReference type="RefSeq" id="WP_282003742.1">
    <property type="nucleotide sequence ID" value="NZ_AP027151.1"/>
</dbReference>
<keyword evidence="6" id="KW-0472">Membrane</keyword>